<evidence type="ECO:0000313" key="10">
    <source>
        <dbReference type="EMBL" id="SEA77539.1"/>
    </source>
</evidence>
<dbReference type="GO" id="GO:1990281">
    <property type="term" value="C:efflux pump complex"/>
    <property type="evidence" value="ECO:0007669"/>
    <property type="project" value="TreeGrafter"/>
</dbReference>
<dbReference type="Pfam" id="PF02321">
    <property type="entry name" value="OEP"/>
    <property type="match status" value="2"/>
</dbReference>
<dbReference type="InterPro" id="IPR003423">
    <property type="entry name" value="OMP_efflux"/>
</dbReference>
<sequence>MYLRTFSAALFTLFFLVLTSPGQCVTQAEPVLALKQAVRIALKHNPSLAQQANSVEINKISVSQQQSNFYPDLDATLSGQDSAQNDFSLSTQLTSTLNLFNGFADSAALKNAELELDAVQESLTREQQSLVFETFSNFVQVLTSQALIQVKEKNLEENRKLLEQIETFHQAGRLPLSDLYQQQAETKQAQLELMEAQQSLSDNKLLLMQTMGMNPMSAYRVAEPDFDSWSVVLTDAEIASLRVMALDERADLKAQQYQIEAAGQQVLQAKAGQLPKLDLFAKLSSGYSSLDDETFSEQLRDDSLDATIGMSLTIPIFDRHLTRNEMAKAKIAQRNEQLTLKQKKLQVGLEIEQAIQEYRTTQQQVDVVQSKLISARQSLQSYEERYRVGASTLVELTQARTEYVTAVFDQIEVKYNLITQEVALAYYLGNMKPLFAAFELENS</sequence>
<evidence type="ECO:0000256" key="2">
    <source>
        <dbReference type="ARBA" id="ARBA00007613"/>
    </source>
</evidence>
<dbReference type="InterPro" id="IPR051906">
    <property type="entry name" value="TolC-like"/>
</dbReference>
<evidence type="ECO:0000256" key="9">
    <source>
        <dbReference type="SAM" id="SignalP"/>
    </source>
</evidence>
<dbReference type="GO" id="GO:0015288">
    <property type="term" value="F:porin activity"/>
    <property type="evidence" value="ECO:0007669"/>
    <property type="project" value="TreeGrafter"/>
</dbReference>
<evidence type="ECO:0000256" key="6">
    <source>
        <dbReference type="ARBA" id="ARBA00023136"/>
    </source>
</evidence>
<evidence type="ECO:0000256" key="1">
    <source>
        <dbReference type="ARBA" id="ARBA00004442"/>
    </source>
</evidence>
<feature type="chain" id="PRO_5011536084" evidence="9">
    <location>
        <begin position="23"/>
        <end position="443"/>
    </location>
</feature>
<keyword evidence="9" id="KW-0732">Signal</keyword>
<name>A0A1H4DYH3_9BACT</name>
<comment type="similarity">
    <text evidence="2">Belongs to the outer membrane factor (OMF) (TC 1.B.17) family.</text>
</comment>
<dbReference type="Gene3D" id="1.20.1600.10">
    <property type="entry name" value="Outer membrane efflux proteins (OEP)"/>
    <property type="match status" value="1"/>
</dbReference>
<keyword evidence="7" id="KW-0998">Cell outer membrane</keyword>
<evidence type="ECO:0000256" key="7">
    <source>
        <dbReference type="ARBA" id="ARBA00023237"/>
    </source>
</evidence>
<evidence type="ECO:0000256" key="3">
    <source>
        <dbReference type="ARBA" id="ARBA00022448"/>
    </source>
</evidence>
<evidence type="ECO:0000313" key="11">
    <source>
        <dbReference type="Proteomes" id="UP000199409"/>
    </source>
</evidence>
<protein>
    <submittedName>
        <fullName evidence="10">Outer membrane protein</fullName>
    </submittedName>
</protein>
<dbReference type="GO" id="GO:0015562">
    <property type="term" value="F:efflux transmembrane transporter activity"/>
    <property type="evidence" value="ECO:0007669"/>
    <property type="project" value="InterPro"/>
</dbReference>
<keyword evidence="8" id="KW-0175">Coiled coil</keyword>
<evidence type="ECO:0000256" key="5">
    <source>
        <dbReference type="ARBA" id="ARBA00022692"/>
    </source>
</evidence>
<dbReference type="PANTHER" id="PTHR30026">
    <property type="entry name" value="OUTER MEMBRANE PROTEIN TOLC"/>
    <property type="match status" value="1"/>
</dbReference>
<keyword evidence="6" id="KW-0472">Membrane</keyword>
<dbReference type="EMBL" id="FNQN01000012">
    <property type="protein sequence ID" value="SEA77539.1"/>
    <property type="molecule type" value="Genomic_DNA"/>
</dbReference>
<accession>A0A1H4DYH3</accession>
<evidence type="ECO:0000256" key="4">
    <source>
        <dbReference type="ARBA" id="ARBA00022452"/>
    </source>
</evidence>
<organism evidence="10 11">
    <name type="scientific">Desulfuromusa kysingii</name>
    <dbReference type="NCBI Taxonomy" id="37625"/>
    <lineage>
        <taxon>Bacteria</taxon>
        <taxon>Pseudomonadati</taxon>
        <taxon>Thermodesulfobacteriota</taxon>
        <taxon>Desulfuromonadia</taxon>
        <taxon>Desulfuromonadales</taxon>
        <taxon>Geopsychrobacteraceae</taxon>
        <taxon>Desulfuromusa</taxon>
    </lineage>
</organism>
<dbReference type="AlphaFoldDB" id="A0A1H4DYH3"/>
<dbReference type="Proteomes" id="UP000199409">
    <property type="component" value="Unassembled WGS sequence"/>
</dbReference>
<comment type="subcellular location">
    <subcellularLocation>
        <location evidence="1">Cell outer membrane</location>
    </subcellularLocation>
</comment>
<keyword evidence="5" id="KW-0812">Transmembrane</keyword>
<dbReference type="RefSeq" id="WP_175498431.1">
    <property type="nucleotide sequence ID" value="NZ_FNQN01000012.1"/>
</dbReference>
<proteinExistence type="inferred from homology"/>
<dbReference type="SUPFAM" id="SSF56954">
    <property type="entry name" value="Outer membrane efflux proteins (OEP)"/>
    <property type="match status" value="1"/>
</dbReference>
<gene>
    <name evidence="10" type="ORF">SAMN05660420_03142</name>
</gene>
<reference evidence="10 11" key="1">
    <citation type="submission" date="2016-10" db="EMBL/GenBank/DDBJ databases">
        <authorList>
            <person name="de Groot N.N."/>
        </authorList>
    </citation>
    <scope>NUCLEOTIDE SEQUENCE [LARGE SCALE GENOMIC DNA]</scope>
    <source>
        <strain evidence="10 11">DSM 7343</strain>
    </source>
</reference>
<dbReference type="GO" id="GO:0009279">
    <property type="term" value="C:cell outer membrane"/>
    <property type="evidence" value="ECO:0007669"/>
    <property type="project" value="UniProtKB-SubCell"/>
</dbReference>
<feature type="signal peptide" evidence="9">
    <location>
        <begin position="1"/>
        <end position="22"/>
    </location>
</feature>
<dbReference type="PANTHER" id="PTHR30026:SF20">
    <property type="entry name" value="OUTER MEMBRANE PROTEIN TOLC"/>
    <property type="match status" value="1"/>
</dbReference>
<evidence type="ECO:0000256" key="8">
    <source>
        <dbReference type="SAM" id="Coils"/>
    </source>
</evidence>
<dbReference type="STRING" id="37625.SAMN05660420_03142"/>
<keyword evidence="3" id="KW-0813">Transport</keyword>
<feature type="coiled-coil region" evidence="8">
    <location>
        <begin position="351"/>
        <end position="385"/>
    </location>
</feature>
<keyword evidence="11" id="KW-1185">Reference proteome</keyword>
<keyword evidence="4" id="KW-1134">Transmembrane beta strand</keyword>